<organism evidence="2 3">
    <name type="scientific">Lithospermum erythrorhizon</name>
    <name type="common">Purple gromwell</name>
    <name type="synonym">Lithospermum officinale var. erythrorhizon</name>
    <dbReference type="NCBI Taxonomy" id="34254"/>
    <lineage>
        <taxon>Eukaryota</taxon>
        <taxon>Viridiplantae</taxon>
        <taxon>Streptophyta</taxon>
        <taxon>Embryophyta</taxon>
        <taxon>Tracheophyta</taxon>
        <taxon>Spermatophyta</taxon>
        <taxon>Magnoliopsida</taxon>
        <taxon>eudicotyledons</taxon>
        <taxon>Gunneridae</taxon>
        <taxon>Pentapetalae</taxon>
        <taxon>asterids</taxon>
        <taxon>lamiids</taxon>
        <taxon>Boraginales</taxon>
        <taxon>Boraginaceae</taxon>
        <taxon>Boraginoideae</taxon>
        <taxon>Lithospermeae</taxon>
        <taxon>Lithospermum</taxon>
    </lineage>
</organism>
<keyword evidence="3" id="KW-1185">Reference proteome</keyword>
<feature type="coiled-coil region" evidence="1">
    <location>
        <begin position="225"/>
        <end position="274"/>
    </location>
</feature>
<evidence type="ECO:0000313" key="2">
    <source>
        <dbReference type="EMBL" id="GAA0146340.1"/>
    </source>
</evidence>
<protein>
    <submittedName>
        <fullName evidence="2">Uncharacterized protein</fullName>
    </submittedName>
</protein>
<accession>A0AAV3P431</accession>
<reference evidence="2 3" key="1">
    <citation type="submission" date="2024-01" db="EMBL/GenBank/DDBJ databases">
        <title>The complete chloroplast genome sequence of Lithospermum erythrorhizon: insights into the phylogenetic relationship among Boraginaceae species and the maternal lineages of purple gromwells.</title>
        <authorList>
            <person name="Okada T."/>
            <person name="Watanabe K."/>
        </authorList>
    </citation>
    <scope>NUCLEOTIDE SEQUENCE [LARGE SCALE GENOMIC DNA]</scope>
</reference>
<gene>
    <name evidence="2" type="ORF">LIER_06322</name>
</gene>
<name>A0AAV3P431_LITER</name>
<comment type="caution">
    <text evidence="2">The sequence shown here is derived from an EMBL/GenBank/DDBJ whole genome shotgun (WGS) entry which is preliminary data.</text>
</comment>
<dbReference type="AlphaFoldDB" id="A0AAV3P431"/>
<dbReference type="EMBL" id="BAABME010000914">
    <property type="protein sequence ID" value="GAA0146340.1"/>
    <property type="molecule type" value="Genomic_DNA"/>
</dbReference>
<dbReference type="Proteomes" id="UP001454036">
    <property type="component" value="Unassembled WGS sequence"/>
</dbReference>
<proteinExistence type="predicted"/>
<keyword evidence="1" id="KW-0175">Coiled coil</keyword>
<evidence type="ECO:0000313" key="3">
    <source>
        <dbReference type="Proteomes" id="UP001454036"/>
    </source>
</evidence>
<sequence>MYGDRVSLFRRAKVVKKSSKAPATSALNVVQPVATQTSYSLPEKRPAPTEASSEPLFSNRHKSIAHKLPRSKILDLTVDHLSSIFEKEAPEGTACSIHSTSDSLQEEQFDSAPKDKIGNSVNYLGLTFTLPGGFKVTEDSTLRKKSDAFRASCPLLLERIGMDYESFKDVVEVHGTVTRHLIKVLFSFSLSFSFASHTYFVYLYVQALNASYVIARRTDLLDDAHEEAYEKEMDLQLHVKELEEENGKLKVTSVAATNEKKEATAQAMRKLENMTLYRLGLPGWRASILISPKSWIDSNSFIIKQPRGSASMSRMRKPLKRLFLS</sequence>
<evidence type="ECO:0000256" key="1">
    <source>
        <dbReference type="SAM" id="Coils"/>
    </source>
</evidence>